<dbReference type="Proteomes" id="UP000038040">
    <property type="component" value="Unplaced"/>
</dbReference>
<dbReference type="OrthoDB" id="433924at2759"/>
<proteinExistence type="predicted"/>
<dbReference type="InterPro" id="IPR017984">
    <property type="entry name" value="Chromo_dom_subgr"/>
</dbReference>
<dbReference type="Proteomes" id="UP000274756">
    <property type="component" value="Unassembled WGS sequence"/>
</dbReference>
<dbReference type="FunFam" id="2.40.50.40:FF:000007">
    <property type="entry name" value="Chromobox protein homolog 1"/>
    <property type="match status" value="1"/>
</dbReference>
<evidence type="ECO:0000313" key="7">
    <source>
        <dbReference type="WBParaSite" id="DME_0000068201-mRNA-1"/>
    </source>
</evidence>
<evidence type="ECO:0000313" key="6">
    <source>
        <dbReference type="Proteomes" id="UP000274756"/>
    </source>
</evidence>
<dbReference type="GO" id="GO:0003682">
    <property type="term" value="F:chromatin binding"/>
    <property type="evidence" value="ECO:0007669"/>
    <property type="project" value="UniProtKB-ARBA"/>
</dbReference>
<gene>
    <name evidence="4" type="ORF">DME_LOCUS5042</name>
</gene>
<sequence>MDSNVNSQQSEEDEEYIVEKILDKRIGACGVEYFLSWKGYPASENSWEPEENLDCPDLIQQYEQEERMKRGFKRKIPVNDECTSGFERGLEPERIIGAYAKDNEILMMVKWKGHEEADIVPSRIAKEKCPHLVVEFFERISYCTNTR</sequence>
<dbReference type="Pfam" id="PF01393">
    <property type="entry name" value="Chromo_shadow"/>
    <property type="match status" value="1"/>
</dbReference>
<dbReference type="SMART" id="SM00298">
    <property type="entry name" value="CHROMO"/>
    <property type="match status" value="1"/>
</dbReference>
<feature type="domain" description="Chromo" evidence="3">
    <location>
        <begin position="16"/>
        <end position="74"/>
    </location>
</feature>
<accession>A0A0N4U210</accession>
<dbReference type="InterPro" id="IPR008251">
    <property type="entry name" value="Chromo_shadow_dom"/>
</dbReference>
<evidence type="ECO:0000259" key="3">
    <source>
        <dbReference type="PROSITE" id="PS50013"/>
    </source>
</evidence>
<dbReference type="InterPro" id="IPR023780">
    <property type="entry name" value="Chromo_domain"/>
</dbReference>
<dbReference type="PROSITE" id="PS50013">
    <property type="entry name" value="CHROMO_2"/>
    <property type="match status" value="2"/>
</dbReference>
<feature type="domain" description="Chromo" evidence="3">
    <location>
        <begin position="90"/>
        <end position="139"/>
    </location>
</feature>
<dbReference type="WBParaSite" id="DME_0000068201-mRNA-1">
    <property type="protein sequence ID" value="DME_0000068201-mRNA-1"/>
    <property type="gene ID" value="DME_0000068201"/>
</dbReference>
<dbReference type="InterPro" id="IPR016197">
    <property type="entry name" value="Chromo-like_dom_sf"/>
</dbReference>
<comment type="subcellular location">
    <subcellularLocation>
        <location evidence="1">Nucleus</location>
    </subcellularLocation>
</comment>
<dbReference type="PRINTS" id="PR00504">
    <property type="entry name" value="CHROMODOMAIN"/>
</dbReference>
<keyword evidence="6" id="KW-1185">Reference proteome</keyword>
<dbReference type="Pfam" id="PF00385">
    <property type="entry name" value="Chromo"/>
    <property type="match status" value="1"/>
</dbReference>
<dbReference type="SUPFAM" id="SSF54160">
    <property type="entry name" value="Chromo domain-like"/>
    <property type="match status" value="2"/>
</dbReference>
<dbReference type="PANTHER" id="PTHR22812">
    <property type="entry name" value="CHROMOBOX PROTEIN"/>
    <property type="match status" value="1"/>
</dbReference>
<dbReference type="CDD" id="cd00034">
    <property type="entry name" value="CSD"/>
    <property type="match status" value="1"/>
</dbReference>
<dbReference type="GO" id="GO:0031507">
    <property type="term" value="P:heterochromatin formation"/>
    <property type="evidence" value="ECO:0007669"/>
    <property type="project" value="UniProtKB-ARBA"/>
</dbReference>
<dbReference type="InterPro" id="IPR000953">
    <property type="entry name" value="Chromo/chromo_shadow_dom"/>
</dbReference>
<reference evidence="7" key="1">
    <citation type="submission" date="2017-02" db="UniProtKB">
        <authorList>
            <consortium name="WormBaseParasite"/>
        </authorList>
    </citation>
    <scope>IDENTIFICATION</scope>
</reference>
<protein>
    <submittedName>
        <fullName evidence="7">Chromo domain-containing protein</fullName>
    </submittedName>
</protein>
<keyword evidence="2" id="KW-0539">Nucleus</keyword>
<dbReference type="AlphaFoldDB" id="A0A0N4U210"/>
<dbReference type="EMBL" id="UYYG01001151">
    <property type="protein sequence ID" value="VDN55069.1"/>
    <property type="molecule type" value="Genomic_DNA"/>
</dbReference>
<evidence type="ECO:0000256" key="2">
    <source>
        <dbReference type="ARBA" id="ARBA00023242"/>
    </source>
</evidence>
<dbReference type="SMART" id="SM00300">
    <property type="entry name" value="ChSh"/>
    <property type="match status" value="1"/>
</dbReference>
<evidence type="ECO:0000313" key="5">
    <source>
        <dbReference type="Proteomes" id="UP000038040"/>
    </source>
</evidence>
<dbReference type="STRING" id="318479.A0A0N4U210"/>
<evidence type="ECO:0000256" key="1">
    <source>
        <dbReference type="ARBA" id="ARBA00004123"/>
    </source>
</evidence>
<evidence type="ECO:0000313" key="4">
    <source>
        <dbReference type="EMBL" id="VDN55069.1"/>
    </source>
</evidence>
<name>A0A0N4U210_DRAME</name>
<organism evidence="5 7">
    <name type="scientific">Dracunculus medinensis</name>
    <name type="common">Guinea worm</name>
    <dbReference type="NCBI Taxonomy" id="318479"/>
    <lineage>
        <taxon>Eukaryota</taxon>
        <taxon>Metazoa</taxon>
        <taxon>Ecdysozoa</taxon>
        <taxon>Nematoda</taxon>
        <taxon>Chromadorea</taxon>
        <taxon>Rhabditida</taxon>
        <taxon>Spirurina</taxon>
        <taxon>Dracunculoidea</taxon>
        <taxon>Dracunculidae</taxon>
        <taxon>Dracunculus</taxon>
    </lineage>
</organism>
<dbReference type="InterPro" id="IPR051219">
    <property type="entry name" value="Heterochromatin_chromo-domain"/>
</dbReference>
<dbReference type="Gene3D" id="2.40.50.40">
    <property type="match status" value="2"/>
</dbReference>
<reference evidence="4 6" key="2">
    <citation type="submission" date="2018-11" db="EMBL/GenBank/DDBJ databases">
        <authorList>
            <consortium name="Pathogen Informatics"/>
        </authorList>
    </citation>
    <scope>NUCLEOTIDE SEQUENCE [LARGE SCALE GENOMIC DNA]</scope>
</reference>
<dbReference type="GO" id="GO:0005634">
    <property type="term" value="C:nucleus"/>
    <property type="evidence" value="ECO:0007669"/>
    <property type="project" value="UniProtKB-SubCell"/>
</dbReference>